<reference evidence="8 9" key="1">
    <citation type="submission" date="2024-06" db="EMBL/GenBank/DDBJ databases">
        <authorList>
            <person name="Bataeva Y.V."/>
            <person name="Grigorian L.N."/>
            <person name="Solomentsev V.I."/>
        </authorList>
    </citation>
    <scope>NUCLEOTIDE SEQUENCE [LARGE SCALE GENOMIC DNA]</scope>
    <source>
        <strain evidence="9">SCPM-O-B-12605 (RCAM04882)</strain>
    </source>
</reference>
<dbReference type="NCBIfam" id="TIGR01767">
    <property type="entry name" value="MTRK"/>
    <property type="match status" value="1"/>
</dbReference>
<keyword evidence="3" id="KW-0547">Nucleotide-binding</keyword>
<comment type="caution">
    <text evidence="8">The sequence shown here is derived from an EMBL/GenBank/DDBJ whole genome shotgun (WGS) entry which is preliminary data.</text>
</comment>
<keyword evidence="2 8" id="KW-0808">Transferase</keyword>
<evidence type="ECO:0000256" key="2">
    <source>
        <dbReference type="ARBA" id="ARBA00022679"/>
    </source>
</evidence>
<dbReference type="PANTHER" id="PTHR34273:SF2">
    <property type="entry name" value="METHYLTHIORIBOSE KINASE"/>
    <property type="match status" value="1"/>
</dbReference>
<dbReference type="RefSeq" id="WP_352986466.1">
    <property type="nucleotide sequence ID" value="NZ_JBEQNA010000018.1"/>
</dbReference>
<keyword evidence="9" id="KW-1185">Reference proteome</keyword>
<dbReference type="InterPro" id="IPR009212">
    <property type="entry name" value="Methylthioribose_kinase"/>
</dbReference>
<evidence type="ECO:0000313" key="9">
    <source>
        <dbReference type="Proteomes" id="UP001432401"/>
    </source>
</evidence>
<evidence type="ECO:0000259" key="7">
    <source>
        <dbReference type="Pfam" id="PF01593"/>
    </source>
</evidence>
<feature type="domain" description="Amine oxidase" evidence="7">
    <location>
        <begin position="47"/>
        <end position="547"/>
    </location>
</feature>
<dbReference type="SUPFAM" id="SSF51905">
    <property type="entry name" value="FAD/NAD(P)-binding domain"/>
    <property type="match status" value="1"/>
</dbReference>
<dbReference type="GO" id="GO:0046522">
    <property type="term" value="F:S-methyl-5-thioribose kinase activity"/>
    <property type="evidence" value="ECO:0007669"/>
    <property type="project" value="UniProtKB-EC"/>
</dbReference>
<gene>
    <name evidence="8" type="primary">mtnK</name>
    <name evidence="8" type="ORF">ABUK86_27575</name>
</gene>
<feature type="region of interest" description="Disordered" evidence="6">
    <location>
        <begin position="567"/>
        <end position="590"/>
    </location>
</feature>
<keyword evidence="4 8" id="KW-0418">Kinase</keyword>
<comment type="similarity">
    <text evidence="1">Belongs to the methylthioribose kinase family.</text>
</comment>
<dbReference type="InterPro" id="IPR011009">
    <property type="entry name" value="Kinase-like_dom_sf"/>
</dbReference>
<dbReference type="Gene3D" id="3.30.200.20">
    <property type="entry name" value="Phosphorylase Kinase, domain 1"/>
    <property type="match status" value="1"/>
</dbReference>
<dbReference type="Proteomes" id="UP001432401">
    <property type="component" value="Unassembled WGS sequence"/>
</dbReference>
<dbReference type="SUPFAM" id="SSF56112">
    <property type="entry name" value="Protein kinase-like (PK-like)"/>
    <property type="match status" value="1"/>
</dbReference>
<dbReference type="SUPFAM" id="SSF54373">
    <property type="entry name" value="FAD-linked reductases, C-terminal domain"/>
    <property type="match status" value="1"/>
</dbReference>
<dbReference type="EC" id="2.7.1.100" evidence="8"/>
<proteinExistence type="inferred from homology"/>
<protein>
    <submittedName>
        <fullName evidence="8">S-methyl-5-thioribose kinase</fullName>
        <ecNumber evidence="8">2.7.1.100</ecNumber>
    </submittedName>
</protein>
<evidence type="ECO:0000256" key="6">
    <source>
        <dbReference type="SAM" id="MobiDB-lite"/>
    </source>
</evidence>
<organism evidence="8 9">
    <name type="scientific">Nocardiopsis tropica</name>
    <dbReference type="NCBI Taxonomy" id="109330"/>
    <lineage>
        <taxon>Bacteria</taxon>
        <taxon>Bacillati</taxon>
        <taxon>Actinomycetota</taxon>
        <taxon>Actinomycetes</taxon>
        <taxon>Streptosporangiales</taxon>
        <taxon>Nocardiopsidaceae</taxon>
        <taxon>Nocardiopsis</taxon>
    </lineage>
</organism>
<evidence type="ECO:0000313" key="8">
    <source>
        <dbReference type="EMBL" id="MES0837564.1"/>
    </source>
</evidence>
<dbReference type="Gene3D" id="3.90.1200.10">
    <property type="match status" value="1"/>
</dbReference>
<accession>A0ABV2A2Q5</accession>
<name>A0ABV2A2Q5_9ACTN</name>
<evidence type="ECO:0000256" key="3">
    <source>
        <dbReference type="ARBA" id="ARBA00022741"/>
    </source>
</evidence>
<sequence>MPSVCVRCLRLARVLWGGSAGVGSVVSGEEDSDVEYLDVAVVGAGLAGCHVANRLAEARRGSRIGLFENDHRIGGRMHSVRLPGPSGAWADLGAMRLHTGLRRVLGLVEDLGLGADLVPFEFGRPENLFHLRGSRTRQGDLAGAALPYRLRPAERGLAPGALADRVAQTLVPGFTESRRTHHEARARGERSVAGRALADFRSRCRTGRLHNRPLEEATWSDALRAVLSGDAVAFVHDAGGYDVSAGGEGATAQLDLLYRTPPDAEYVCLRRGMESLPRALHERFTQAGGATRLGHRLVRVERGDAPGEGSGRRRHRLLFRRSDTRGRLLPGHVRVCADAVVLALPPGPLGALDLTGLPVGAHLSADLAAVEAVPALKLFHLYRRPWWRDLGLSRGRSTTDAPLRQLWYGSTCQPPGGDPHPSPAPMLAAYPSGPSVGQWLSGGVGEGTAGDHAFPPAGDAPAPGAAVVARAHALLRHVHGLPSLEPPLAACWRDWSSGAWHTRRPGHDPRALARRMGQPAARERVHVVGDCWTHDPGSVEGTLDSAEAVLREHFALPVPEWYRDSGARWTHPDRKHTTGGAAVENTDPAPPGRTAFADRALTAYLETLPLPRARLGGGAGDWRVEEVGDGNVNFVYRVLGPSGSVCVKQAPPYVRVAGESWPLTPERVVHEYRALEEHGRAAPGALPAPLHLDRDRHLLVMEYVEDHTVLRHRLGRGALHPGLGEQVGDYLARTLFATSDLALPAADKRALVAEFELNTEMCRIMEDMVFTEIYRDFHRNSWTSPELDAEVAAVRADACVLIAAARLKDRYLTSRQALLHGDLHTGSVMVGATGSRVFDHEFACFGPMGFDVGGFLAHLLIAYFAADGRRGTPSPPEDEQQAWLLDQVEQTWDVFRERFLALWRSSGRGDSYPAALFADARGAAALEAERGAYLDRVLCDSVGFCGAELMRRLIGFARPTDLTGITDPGARAACERAALRLARSLLVDASGHRSVRDVTDAARHARTG</sequence>
<dbReference type="InterPro" id="IPR036188">
    <property type="entry name" value="FAD/NAD-bd_sf"/>
</dbReference>
<evidence type="ECO:0000256" key="4">
    <source>
        <dbReference type="ARBA" id="ARBA00022777"/>
    </source>
</evidence>
<evidence type="ECO:0000256" key="1">
    <source>
        <dbReference type="ARBA" id="ARBA00010165"/>
    </source>
</evidence>
<keyword evidence="5" id="KW-0067">ATP-binding</keyword>
<evidence type="ECO:0000256" key="5">
    <source>
        <dbReference type="ARBA" id="ARBA00022840"/>
    </source>
</evidence>
<feature type="compositionally biased region" description="Basic and acidic residues" evidence="6">
    <location>
        <begin position="567"/>
        <end position="576"/>
    </location>
</feature>
<dbReference type="EMBL" id="JBEQNB010000018">
    <property type="protein sequence ID" value="MES0837564.1"/>
    <property type="molecule type" value="Genomic_DNA"/>
</dbReference>
<dbReference type="Pfam" id="PF01593">
    <property type="entry name" value="Amino_oxidase"/>
    <property type="match status" value="1"/>
</dbReference>
<dbReference type="Gene3D" id="3.50.50.60">
    <property type="entry name" value="FAD/NAD(P)-binding domain"/>
    <property type="match status" value="1"/>
</dbReference>
<dbReference type="PANTHER" id="PTHR34273">
    <property type="entry name" value="METHYLTHIORIBOSE KINASE"/>
    <property type="match status" value="1"/>
</dbReference>
<dbReference type="InterPro" id="IPR002937">
    <property type="entry name" value="Amino_oxidase"/>
</dbReference>